<dbReference type="Gene3D" id="3.90.640.20">
    <property type="entry name" value="Heat-shock cognate protein, ATPase"/>
    <property type="match status" value="1"/>
</dbReference>
<dbReference type="Gene3D" id="3.30.457.10">
    <property type="entry name" value="Copper amine oxidase-like, N-terminal domain"/>
    <property type="match status" value="1"/>
</dbReference>
<proteinExistence type="predicted"/>
<dbReference type="SUPFAM" id="SSF55383">
    <property type="entry name" value="Copper amine oxidase, domain N"/>
    <property type="match status" value="1"/>
</dbReference>
<dbReference type="InterPro" id="IPR021729">
    <property type="entry name" value="DUF3298"/>
</dbReference>
<evidence type="ECO:0000313" key="6">
    <source>
        <dbReference type="Proteomes" id="UP001596378"/>
    </source>
</evidence>
<name>A0ABW2F606_9BACL</name>
<keyword evidence="6" id="KW-1185">Reference proteome</keyword>
<feature type="signal peptide" evidence="1">
    <location>
        <begin position="1"/>
        <end position="36"/>
    </location>
</feature>
<feature type="domain" description="Copper amine oxidase-like N-terminal" evidence="2">
    <location>
        <begin position="50"/>
        <end position="151"/>
    </location>
</feature>
<dbReference type="Gene3D" id="3.30.565.40">
    <property type="entry name" value="Fervidobacterium nodosum Rt17-B1 like"/>
    <property type="match status" value="1"/>
</dbReference>
<dbReference type="EMBL" id="JBHTAI010000004">
    <property type="protein sequence ID" value="MFC7148568.1"/>
    <property type="molecule type" value="Genomic_DNA"/>
</dbReference>
<evidence type="ECO:0000256" key="1">
    <source>
        <dbReference type="SAM" id="SignalP"/>
    </source>
</evidence>
<dbReference type="Pfam" id="PF11738">
    <property type="entry name" value="DUF3298"/>
    <property type="match status" value="1"/>
</dbReference>
<evidence type="ECO:0000313" key="5">
    <source>
        <dbReference type="EMBL" id="MFC7148568.1"/>
    </source>
</evidence>
<feature type="chain" id="PRO_5046007420" evidence="1">
    <location>
        <begin position="37"/>
        <end position="354"/>
    </location>
</feature>
<feature type="domain" description="DUF3298" evidence="3">
    <location>
        <begin position="286"/>
        <end position="351"/>
    </location>
</feature>
<dbReference type="InterPro" id="IPR037126">
    <property type="entry name" value="PdaC/RsiV-like_sf"/>
</dbReference>
<sequence>MNSTVGKGKTKTALVLAFAATLASAPLVSSVNTASAAASGYKIIEQSIEVNGKTVALPAINTDSTTYVAIRSLNNEIGLNTRWDKASNTVTVTGRDRELVLNLGDGSATLNDQRIYGLPSILQSNTTYVPFRFLLERMGYGVSYDPATKAIGVQAIQENALKIATETIREEGTRRSISVNYPLISGMANEDVQKKINDTLKTDAELNTELARQSLEVALDDEVGTYDVSFDGTYTITYNEQDKLSLYVNYYIYTGGAHGSTARVTYTFDLKTGKQLTLADAAGGNEKYVSIINDHIQSQLKARGIGLLNPFKTIEPDRDFFLKHNGIVVFFTEYEYTPYAAGMPEFEVPFSAFE</sequence>
<keyword evidence="1" id="KW-0732">Signal</keyword>
<comment type="caution">
    <text evidence="5">The sequence shown here is derived from an EMBL/GenBank/DDBJ whole genome shotgun (WGS) entry which is preliminary data.</text>
</comment>
<dbReference type="Proteomes" id="UP001596378">
    <property type="component" value="Unassembled WGS sequence"/>
</dbReference>
<protein>
    <submittedName>
        <fullName evidence="5">Stalk domain-containing protein</fullName>
    </submittedName>
</protein>
<dbReference type="Pfam" id="PF07833">
    <property type="entry name" value="Cu_amine_oxidN1"/>
    <property type="match status" value="1"/>
</dbReference>
<dbReference type="Pfam" id="PF13739">
    <property type="entry name" value="PdaC"/>
    <property type="match status" value="1"/>
</dbReference>
<evidence type="ECO:0000259" key="4">
    <source>
        <dbReference type="Pfam" id="PF13739"/>
    </source>
</evidence>
<dbReference type="InterPro" id="IPR036582">
    <property type="entry name" value="Mao_N_sf"/>
</dbReference>
<dbReference type="InterPro" id="IPR012854">
    <property type="entry name" value="Cu_amine_oxidase-like_N"/>
</dbReference>
<reference evidence="6" key="1">
    <citation type="journal article" date="2019" name="Int. J. Syst. Evol. Microbiol.">
        <title>The Global Catalogue of Microorganisms (GCM) 10K type strain sequencing project: providing services to taxonomists for standard genome sequencing and annotation.</title>
        <authorList>
            <consortium name="The Broad Institute Genomics Platform"/>
            <consortium name="The Broad Institute Genome Sequencing Center for Infectious Disease"/>
            <person name="Wu L."/>
            <person name="Ma J."/>
        </authorList>
    </citation>
    <scope>NUCLEOTIDE SEQUENCE [LARGE SCALE GENOMIC DNA]</scope>
    <source>
        <strain evidence="6">KCTC 12907</strain>
    </source>
</reference>
<dbReference type="RefSeq" id="WP_378045101.1">
    <property type="nucleotide sequence ID" value="NZ_JBHMDN010000007.1"/>
</dbReference>
<organism evidence="5 6">
    <name type="scientific">Cohnella cellulosilytica</name>
    <dbReference type="NCBI Taxonomy" id="986710"/>
    <lineage>
        <taxon>Bacteria</taxon>
        <taxon>Bacillati</taxon>
        <taxon>Bacillota</taxon>
        <taxon>Bacilli</taxon>
        <taxon>Bacillales</taxon>
        <taxon>Paenibacillaceae</taxon>
        <taxon>Cohnella</taxon>
    </lineage>
</organism>
<evidence type="ECO:0000259" key="2">
    <source>
        <dbReference type="Pfam" id="PF07833"/>
    </source>
</evidence>
<gene>
    <name evidence="5" type="ORF">ACFQMJ_08545</name>
</gene>
<evidence type="ECO:0000259" key="3">
    <source>
        <dbReference type="Pfam" id="PF11738"/>
    </source>
</evidence>
<feature type="domain" description="Deacetylase PdaC" evidence="4">
    <location>
        <begin position="176"/>
        <end position="261"/>
    </location>
</feature>
<accession>A0ABW2F606</accession>
<dbReference type="InterPro" id="IPR025303">
    <property type="entry name" value="PdaC"/>
</dbReference>